<protein>
    <submittedName>
        <fullName evidence="1">Uncharacterized protein</fullName>
    </submittedName>
</protein>
<accession>A0A655JB27</accession>
<reference evidence="1 2" key="1">
    <citation type="submission" date="2015-03" db="EMBL/GenBank/DDBJ databases">
        <authorList>
            <consortium name="Pathogen Informatics"/>
        </authorList>
    </citation>
    <scope>NUCLEOTIDE SEQUENCE [LARGE SCALE GENOMIC DNA]</scope>
    <source>
        <strain evidence="1 2">M09401471</strain>
    </source>
</reference>
<evidence type="ECO:0000313" key="1">
    <source>
        <dbReference type="EMBL" id="COW65779.1"/>
    </source>
</evidence>
<dbReference type="Proteomes" id="UP000044938">
    <property type="component" value="Unassembled WGS sequence"/>
</dbReference>
<evidence type="ECO:0000313" key="2">
    <source>
        <dbReference type="Proteomes" id="UP000044938"/>
    </source>
</evidence>
<proteinExistence type="predicted"/>
<dbReference type="AlphaFoldDB" id="A0A655JB27"/>
<organism evidence="1 2">
    <name type="scientific">Mycobacterium tuberculosis</name>
    <dbReference type="NCBI Taxonomy" id="1773"/>
    <lineage>
        <taxon>Bacteria</taxon>
        <taxon>Bacillati</taxon>
        <taxon>Actinomycetota</taxon>
        <taxon>Actinomycetes</taxon>
        <taxon>Mycobacteriales</taxon>
        <taxon>Mycobacteriaceae</taxon>
        <taxon>Mycobacterium</taxon>
        <taxon>Mycobacterium tuberculosis complex</taxon>
    </lineage>
</organism>
<sequence>MDRRGREPGGLGDRIGHDPALCALAQFTAEQSQQKGLLSFGCGGEQFRNECRALRLRPFAR</sequence>
<name>A0A655JB27_MYCTX</name>
<gene>
    <name evidence="1" type="ORF">ERS007720_03029</name>
</gene>
<dbReference type="EMBL" id="CSAJ01000445">
    <property type="protein sequence ID" value="COW65779.1"/>
    <property type="molecule type" value="Genomic_DNA"/>
</dbReference>